<keyword evidence="2" id="KW-1185">Reference proteome</keyword>
<dbReference type="AlphaFoldDB" id="A0ABD5Q678"/>
<dbReference type="RefSeq" id="WP_254268167.1">
    <property type="nucleotide sequence ID" value="NZ_CP100400.1"/>
</dbReference>
<dbReference type="GeneID" id="73046689"/>
<evidence type="ECO:0000313" key="1">
    <source>
        <dbReference type="EMBL" id="MFC4826215.1"/>
    </source>
</evidence>
<reference evidence="1 2" key="1">
    <citation type="journal article" date="2019" name="Int. J. Syst. Evol. Microbiol.">
        <title>The Global Catalogue of Microorganisms (GCM) 10K type strain sequencing project: providing services to taxonomists for standard genome sequencing and annotation.</title>
        <authorList>
            <consortium name="The Broad Institute Genomics Platform"/>
            <consortium name="The Broad Institute Genome Sequencing Center for Infectious Disease"/>
            <person name="Wu L."/>
            <person name="Ma J."/>
        </authorList>
    </citation>
    <scope>NUCLEOTIDE SEQUENCE [LARGE SCALE GENOMIC DNA]</scope>
    <source>
        <strain evidence="1 2">XZYJ18</strain>
    </source>
</reference>
<proteinExistence type="predicted"/>
<dbReference type="Proteomes" id="UP001595945">
    <property type="component" value="Unassembled WGS sequence"/>
</dbReference>
<name>A0ABD5Q678_9EURY</name>
<sequence>MAECFVCGGRVHEYEEITTTRSGEAYYFCCDEHREEFERAPGAFLS</sequence>
<protein>
    <submittedName>
        <fullName evidence="1">YHS domain-containing protein</fullName>
    </submittedName>
</protein>
<dbReference type="EMBL" id="JBHSHT010000002">
    <property type="protein sequence ID" value="MFC4826215.1"/>
    <property type="molecule type" value="Genomic_DNA"/>
</dbReference>
<comment type="caution">
    <text evidence="1">The sequence shown here is derived from an EMBL/GenBank/DDBJ whole genome shotgun (WGS) entry which is preliminary data.</text>
</comment>
<evidence type="ECO:0000313" key="2">
    <source>
        <dbReference type="Proteomes" id="UP001595945"/>
    </source>
</evidence>
<organism evidence="1 2">
    <name type="scientific">Halorussus aquaticus</name>
    <dbReference type="NCBI Taxonomy" id="2953748"/>
    <lineage>
        <taxon>Archaea</taxon>
        <taxon>Methanobacteriati</taxon>
        <taxon>Methanobacteriota</taxon>
        <taxon>Stenosarchaea group</taxon>
        <taxon>Halobacteria</taxon>
        <taxon>Halobacteriales</taxon>
        <taxon>Haladaptataceae</taxon>
        <taxon>Halorussus</taxon>
    </lineage>
</organism>
<gene>
    <name evidence="1" type="ORF">ACFO9K_18330</name>
</gene>
<accession>A0ABD5Q678</accession>